<evidence type="ECO:0008006" key="4">
    <source>
        <dbReference type="Google" id="ProtNLM"/>
    </source>
</evidence>
<feature type="signal peptide" evidence="1">
    <location>
        <begin position="1"/>
        <end position="23"/>
    </location>
</feature>
<dbReference type="AlphaFoldDB" id="Q7VFN6"/>
<dbReference type="STRING" id="235279.HH_1639"/>
<protein>
    <recommendedName>
        <fullName evidence="4">Outer membrane protein</fullName>
    </recommendedName>
</protein>
<keyword evidence="1" id="KW-0732">Signal</keyword>
<sequence length="298" mass="34473">MNKYIQVKICAMLLCLGAIQSLGAEIDINPDKRGWHIELKRIAANLSSTSIRGQNEYINFSDSRVKGDSQLIAQGLFDLGLDFYAPRYVVFNSILAEYGRTILVVENERISNTTLDRILLSTDYTHRIWYVPTFVGGFEVGPFFKLNYQSGFENRHQIIRFNTGIKLFDGVYIKDLHLNAFSEKDFALNIESENYGWESGIRLEYKVNENTKFYYFTNFRHYLYSSAPQSYNPLYQLEIEARVDTKLYKKLAIAPFIKYYALQGRHISQTGSNLFVGFSLSFGYTFLDATKKQELMPL</sequence>
<name>Q7VFN6_HELHP</name>
<dbReference type="EMBL" id="AE017125">
    <property type="protein sequence ID" value="AAP78236.1"/>
    <property type="molecule type" value="Genomic_DNA"/>
</dbReference>
<dbReference type="Proteomes" id="UP000002495">
    <property type="component" value="Chromosome"/>
</dbReference>
<keyword evidence="3" id="KW-1185">Reference proteome</keyword>
<evidence type="ECO:0000313" key="2">
    <source>
        <dbReference type="EMBL" id="AAP78236.1"/>
    </source>
</evidence>
<feature type="chain" id="PRO_5004292757" description="Outer membrane protein" evidence="1">
    <location>
        <begin position="24"/>
        <end position="298"/>
    </location>
</feature>
<dbReference type="RefSeq" id="WP_011116479.1">
    <property type="nucleotide sequence ID" value="NC_004917.1"/>
</dbReference>
<dbReference type="KEGG" id="hhe:HH_1639"/>
<reference evidence="2 3" key="1">
    <citation type="journal article" date="2003" name="Proc. Natl. Acad. Sci. U.S.A.">
        <title>The complete genome sequence of the carcinogenic bacterium Helicobacter hepaticus.</title>
        <authorList>
            <person name="Suerbaum S."/>
            <person name="Josenhans C."/>
            <person name="Sterzenbach T."/>
            <person name="Drescher B."/>
            <person name="Brandt P."/>
            <person name="Bell M."/>
            <person name="Droege M."/>
            <person name="Fartmann B."/>
            <person name="Fischer H.-P."/>
            <person name="Ge Z."/>
            <person name="Hoerster A."/>
            <person name="Holland R."/>
            <person name="Klein K."/>
            <person name="Koenig J."/>
            <person name="Macko L."/>
            <person name="Mendz G.L."/>
            <person name="Nyakatura G."/>
            <person name="Schauer D.B."/>
            <person name="Shen Z."/>
            <person name="Weber J."/>
            <person name="Frosch M."/>
            <person name="Fox J.G."/>
        </authorList>
    </citation>
    <scope>NUCLEOTIDE SEQUENCE [LARGE SCALE GENOMIC DNA]</scope>
    <source>
        <strain evidence="3">ATCC 51449 / 3B1</strain>
    </source>
</reference>
<accession>Q7VFN6</accession>
<evidence type="ECO:0000313" key="3">
    <source>
        <dbReference type="Proteomes" id="UP000002495"/>
    </source>
</evidence>
<dbReference type="HOGENOM" id="CLU_942573_0_0_7"/>
<organism evidence="2 3">
    <name type="scientific">Helicobacter hepaticus (strain ATCC 51449 / 3B1)</name>
    <dbReference type="NCBI Taxonomy" id="235279"/>
    <lineage>
        <taxon>Bacteria</taxon>
        <taxon>Pseudomonadati</taxon>
        <taxon>Campylobacterota</taxon>
        <taxon>Epsilonproteobacteria</taxon>
        <taxon>Campylobacterales</taxon>
        <taxon>Helicobacteraceae</taxon>
        <taxon>Helicobacter</taxon>
    </lineage>
</organism>
<evidence type="ECO:0000256" key="1">
    <source>
        <dbReference type="SAM" id="SignalP"/>
    </source>
</evidence>
<proteinExistence type="predicted"/>
<gene>
    <name evidence="2" type="ordered locus">HH_1639</name>
</gene>